<dbReference type="PANTHER" id="PTHR37614:SF2">
    <property type="entry name" value="OS02G0121400 PROTEIN"/>
    <property type="match status" value="1"/>
</dbReference>
<feature type="region of interest" description="Disordered" evidence="2">
    <location>
        <begin position="164"/>
        <end position="185"/>
    </location>
</feature>
<organism evidence="3 4">
    <name type="scientific">Taxus chinensis</name>
    <name type="common">Chinese yew</name>
    <name type="synonym">Taxus wallichiana var. chinensis</name>
    <dbReference type="NCBI Taxonomy" id="29808"/>
    <lineage>
        <taxon>Eukaryota</taxon>
        <taxon>Viridiplantae</taxon>
        <taxon>Streptophyta</taxon>
        <taxon>Embryophyta</taxon>
        <taxon>Tracheophyta</taxon>
        <taxon>Spermatophyta</taxon>
        <taxon>Pinopsida</taxon>
        <taxon>Pinidae</taxon>
        <taxon>Conifers II</taxon>
        <taxon>Cupressales</taxon>
        <taxon>Taxaceae</taxon>
        <taxon>Taxus</taxon>
    </lineage>
</organism>
<dbReference type="EMBL" id="JAHRHJ020000007">
    <property type="protein sequence ID" value="KAH9307558.1"/>
    <property type="molecule type" value="Genomic_DNA"/>
</dbReference>
<reference evidence="3 4" key="1">
    <citation type="journal article" date="2021" name="Nat. Plants">
        <title>The Taxus genome provides insights into paclitaxel biosynthesis.</title>
        <authorList>
            <person name="Xiong X."/>
            <person name="Gou J."/>
            <person name="Liao Q."/>
            <person name="Li Y."/>
            <person name="Zhou Q."/>
            <person name="Bi G."/>
            <person name="Li C."/>
            <person name="Du R."/>
            <person name="Wang X."/>
            <person name="Sun T."/>
            <person name="Guo L."/>
            <person name="Liang H."/>
            <person name="Lu P."/>
            <person name="Wu Y."/>
            <person name="Zhang Z."/>
            <person name="Ro D.K."/>
            <person name="Shang Y."/>
            <person name="Huang S."/>
            <person name="Yan J."/>
        </authorList>
    </citation>
    <scope>NUCLEOTIDE SEQUENCE [LARGE SCALE GENOMIC DNA]</scope>
    <source>
        <strain evidence="3">Ta-2019</strain>
    </source>
</reference>
<proteinExistence type="predicted"/>
<dbReference type="OMA" id="CERSADQ"/>
<dbReference type="PANTHER" id="PTHR37614">
    <property type="entry name" value="OS02G0121400 PROTEIN"/>
    <property type="match status" value="1"/>
</dbReference>
<accession>A0AA38FR28</accession>
<keyword evidence="4" id="KW-1185">Reference proteome</keyword>
<feature type="coiled-coil region" evidence="1">
    <location>
        <begin position="119"/>
        <end position="160"/>
    </location>
</feature>
<evidence type="ECO:0000256" key="1">
    <source>
        <dbReference type="SAM" id="Coils"/>
    </source>
</evidence>
<dbReference type="AlphaFoldDB" id="A0AA38FR28"/>
<evidence type="ECO:0000313" key="3">
    <source>
        <dbReference type="EMBL" id="KAH9307558.1"/>
    </source>
</evidence>
<name>A0AA38FR28_TAXCH</name>
<sequence>MGWSGKRSRDFRNEKEFTAEEMEAADALLSLSYFGGFFVHWAVKRRRSAIARGGFSDTHQSKLINGSPLTPLGQSWSESDDSEERIDCLQAPSMDACARNLPRRRLPKKKTPKELKEMVNTLSLERGRLKKEVEQLLKTYQDLQDRNSHLKSQLASCLDQRQEQKLLSTPQPTSSDRDSSHGTETFVSVSDSLRLNEHDCSDNFVSTFALDPVCDGPRCAGVPMYPYFLESSSGSEKGDSCGPVKDPSCFLGLPDLNAPFEAMCDIVPNGFHGEMLLSRSKAAVAAEARRRRIELTRVKYGQTRIVRAK</sequence>
<protein>
    <recommendedName>
        <fullName evidence="5">BZIP domain-containing protein</fullName>
    </recommendedName>
</protein>
<keyword evidence="1" id="KW-0175">Coiled coil</keyword>
<feature type="compositionally biased region" description="Polar residues" evidence="2">
    <location>
        <begin position="165"/>
        <end position="174"/>
    </location>
</feature>
<evidence type="ECO:0000313" key="4">
    <source>
        <dbReference type="Proteomes" id="UP000824469"/>
    </source>
</evidence>
<evidence type="ECO:0008006" key="5">
    <source>
        <dbReference type="Google" id="ProtNLM"/>
    </source>
</evidence>
<gene>
    <name evidence="3" type="ORF">KI387_035469</name>
</gene>
<evidence type="ECO:0000256" key="2">
    <source>
        <dbReference type="SAM" id="MobiDB-lite"/>
    </source>
</evidence>
<comment type="caution">
    <text evidence="3">The sequence shown here is derived from an EMBL/GenBank/DDBJ whole genome shotgun (WGS) entry which is preliminary data.</text>
</comment>
<dbReference type="Proteomes" id="UP000824469">
    <property type="component" value="Unassembled WGS sequence"/>
</dbReference>